<proteinExistence type="predicted"/>
<dbReference type="InterPro" id="IPR037185">
    <property type="entry name" value="EmrE-like"/>
</dbReference>
<evidence type="ECO:0000256" key="4">
    <source>
        <dbReference type="ARBA" id="ARBA00023136"/>
    </source>
</evidence>
<evidence type="ECO:0000256" key="5">
    <source>
        <dbReference type="SAM" id="MobiDB-lite"/>
    </source>
</evidence>
<evidence type="ECO:0000256" key="6">
    <source>
        <dbReference type="SAM" id="Phobius"/>
    </source>
</evidence>
<accession>A0A7W0C6Q1</accession>
<dbReference type="PANTHER" id="PTHR22911">
    <property type="entry name" value="ACYL-MALONYL CONDENSING ENZYME-RELATED"/>
    <property type="match status" value="1"/>
</dbReference>
<dbReference type="Pfam" id="PF00892">
    <property type="entry name" value="EamA"/>
    <property type="match status" value="2"/>
</dbReference>
<protein>
    <submittedName>
        <fullName evidence="8">Drug/metabolite transporter (DMT)-like permease</fullName>
    </submittedName>
</protein>
<dbReference type="InterPro" id="IPR000620">
    <property type="entry name" value="EamA_dom"/>
</dbReference>
<feature type="region of interest" description="Disordered" evidence="5">
    <location>
        <begin position="1"/>
        <end position="23"/>
    </location>
</feature>
<feature type="transmembrane region" description="Helical" evidence="6">
    <location>
        <begin position="235"/>
        <end position="252"/>
    </location>
</feature>
<feature type="domain" description="EamA" evidence="7">
    <location>
        <begin position="35"/>
        <end position="167"/>
    </location>
</feature>
<reference evidence="8 9" key="1">
    <citation type="submission" date="2020-07" db="EMBL/GenBank/DDBJ databases">
        <title>Genomic Encyclopedia of Type Strains, Phase IV (KMG-IV): sequencing the most valuable type-strain genomes for metagenomic binning, comparative biology and taxonomic classification.</title>
        <authorList>
            <person name="Goeker M."/>
        </authorList>
    </citation>
    <scope>NUCLEOTIDE SEQUENCE [LARGE SCALE GENOMIC DNA]</scope>
    <source>
        <strain evidence="8 9">DSM 17721</strain>
    </source>
</reference>
<dbReference type="SUPFAM" id="SSF103481">
    <property type="entry name" value="Multidrug resistance efflux transporter EmrE"/>
    <property type="match status" value="2"/>
</dbReference>
<feature type="transmembrane region" description="Helical" evidence="6">
    <location>
        <begin position="98"/>
        <end position="117"/>
    </location>
</feature>
<evidence type="ECO:0000313" key="8">
    <source>
        <dbReference type="EMBL" id="MBA2880151.1"/>
    </source>
</evidence>
<evidence type="ECO:0000313" key="9">
    <source>
        <dbReference type="Proteomes" id="UP000525298"/>
    </source>
</evidence>
<keyword evidence="3 6" id="KW-1133">Transmembrane helix</keyword>
<keyword evidence="4 6" id="KW-0472">Membrane</keyword>
<organism evidence="8 9">
    <name type="scientific">Desulfosalsimonas propionicica</name>
    <dbReference type="NCBI Taxonomy" id="332175"/>
    <lineage>
        <taxon>Bacteria</taxon>
        <taxon>Pseudomonadati</taxon>
        <taxon>Thermodesulfobacteriota</taxon>
        <taxon>Desulfobacteria</taxon>
        <taxon>Desulfobacterales</taxon>
        <taxon>Desulfosalsimonadaceae</taxon>
        <taxon>Desulfosalsimonas</taxon>
    </lineage>
</organism>
<feature type="transmembrane region" description="Helical" evidence="6">
    <location>
        <begin position="63"/>
        <end position="86"/>
    </location>
</feature>
<keyword evidence="2 6" id="KW-0812">Transmembrane</keyword>
<feature type="compositionally biased region" description="Basic and acidic residues" evidence="5">
    <location>
        <begin position="10"/>
        <end position="23"/>
    </location>
</feature>
<dbReference type="RefSeq" id="WP_181549814.1">
    <property type="nucleotide sequence ID" value="NZ_JACDUS010000001.1"/>
</dbReference>
<feature type="transmembrane region" description="Helical" evidence="6">
    <location>
        <begin position="264"/>
        <end position="284"/>
    </location>
</feature>
<feature type="domain" description="EamA" evidence="7">
    <location>
        <begin position="178"/>
        <end position="306"/>
    </location>
</feature>
<sequence length="324" mass="35703">MKPYSPRNNPENKSRETSADGPYDRRQASRALQLTGSLSVLASAFFFYLATAVIRWAQQEVVIAASYFVFARFLLGFFVICALLAVRRKGPRPVRLHLLVGRTVFNCLAVYCFYQAVSVTSLAEGNILNMTYPVFLALFSWILLKHQRDHVAAAMVVVAFAGIWLILSPGKLDLRLESLWGLASGISASFAIIYLNISRLHHDSDTILFYMFGLGSVIIYAMFFREISVPDAKQLYYLTLCSVLGVGGQYLLTLGFKYVTAVEGGILSSTRILLAAVLGPVVAADPALSPAGWLGALLIFTANVVLTLRKFRQPAIPEKQPGEH</sequence>
<dbReference type="Proteomes" id="UP000525298">
    <property type="component" value="Unassembled WGS sequence"/>
</dbReference>
<gene>
    <name evidence="8" type="ORF">HNR65_000458</name>
</gene>
<feature type="transmembrane region" description="Helical" evidence="6">
    <location>
        <begin position="34"/>
        <end position="57"/>
    </location>
</feature>
<keyword evidence="9" id="KW-1185">Reference proteome</keyword>
<feature type="transmembrane region" description="Helical" evidence="6">
    <location>
        <begin position="123"/>
        <end position="144"/>
    </location>
</feature>
<feature type="transmembrane region" description="Helical" evidence="6">
    <location>
        <begin position="290"/>
        <end position="308"/>
    </location>
</feature>
<evidence type="ECO:0000259" key="7">
    <source>
        <dbReference type="Pfam" id="PF00892"/>
    </source>
</evidence>
<name>A0A7W0C6Q1_9BACT</name>
<comment type="caution">
    <text evidence="8">The sequence shown here is derived from an EMBL/GenBank/DDBJ whole genome shotgun (WGS) entry which is preliminary data.</text>
</comment>
<feature type="transmembrane region" description="Helical" evidence="6">
    <location>
        <begin position="207"/>
        <end position="223"/>
    </location>
</feature>
<dbReference type="EMBL" id="JACDUS010000001">
    <property type="protein sequence ID" value="MBA2880151.1"/>
    <property type="molecule type" value="Genomic_DNA"/>
</dbReference>
<dbReference type="PANTHER" id="PTHR22911:SF6">
    <property type="entry name" value="SOLUTE CARRIER FAMILY 35 MEMBER G1"/>
    <property type="match status" value="1"/>
</dbReference>
<dbReference type="AlphaFoldDB" id="A0A7W0C6Q1"/>
<evidence type="ECO:0000256" key="3">
    <source>
        <dbReference type="ARBA" id="ARBA00022989"/>
    </source>
</evidence>
<feature type="transmembrane region" description="Helical" evidence="6">
    <location>
        <begin position="179"/>
        <end position="195"/>
    </location>
</feature>
<comment type="subcellular location">
    <subcellularLocation>
        <location evidence="1">Membrane</location>
        <topology evidence="1">Multi-pass membrane protein</topology>
    </subcellularLocation>
</comment>
<evidence type="ECO:0000256" key="1">
    <source>
        <dbReference type="ARBA" id="ARBA00004141"/>
    </source>
</evidence>
<evidence type="ECO:0000256" key="2">
    <source>
        <dbReference type="ARBA" id="ARBA00022692"/>
    </source>
</evidence>
<dbReference type="GO" id="GO:0016020">
    <property type="term" value="C:membrane"/>
    <property type="evidence" value="ECO:0007669"/>
    <property type="project" value="UniProtKB-SubCell"/>
</dbReference>
<feature type="transmembrane region" description="Helical" evidence="6">
    <location>
        <begin position="151"/>
        <end position="167"/>
    </location>
</feature>